<evidence type="ECO:0000313" key="2">
    <source>
        <dbReference type="EMBL" id="KAG4423427.1"/>
    </source>
</evidence>
<protein>
    <recommendedName>
        <fullName evidence="1">2EXR domain-containing protein</fullName>
    </recommendedName>
</protein>
<dbReference type="Proteomes" id="UP000664132">
    <property type="component" value="Unassembled WGS sequence"/>
</dbReference>
<keyword evidence="3" id="KW-1185">Reference proteome</keyword>
<name>A0A8H8BTK0_9HELO</name>
<reference evidence="2" key="1">
    <citation type="submission" date="2021-02" db="EMBL/GenBank/DDBJ databases">
        <title>Genome sequence Cadophora malorum strain M34.</title>
        <authorList>
            <person name="Stefanovic E."/>
            <person name="Vu D."/>
            <person name="Scully C."/>
            <person name="Dijksterhuis J."/>
            <person name="Roader J."/>
            <person name="Houbraken J."/>
        </authorList>
    </citation>
    <scope>NUCLEOTIDE SEQUENCE</scope>
    <source>
        <strain evidence="2">M34</strain>
    </source>
</reference>
<evidence type="ECO:0000259" key="1">
    <source>
        <dbReference type="Pfam" id="PF20150"/>
    </source>
</evidence>
<dbReference type="PANTHER" id="PTHR35910">
    <property type="entry name" value="2EXR DOMAIN-CONTAINING PROTEIN"/>
    <property type="match status" value="1"/>
</dbReference>
<comment type="caution">
    <text evidence="2">The sequence shown here is derived from an EMBL/GenBank/DDBJ whole genome shotgun (WGS) entry which is preliminary data.</text>
</comment>
<accession>A0A8H8BTK0</accession>
<dbReference type="PANTHER" id="PTHR35910:SF6">
    <property type="entry name" value="2EXR DOMAIN-CONTAINING PROTEIN"/>
    <property type="match status" value="1"/>
</dbReference>
<gene>
    <name evidence="2" type="ORF">IFR04_003394</name>
</gene>
<dbReference type="AlphaFoldDB" id="A0A8H8BTK0"/>
<sequence length="372" mass="42321">MITPHLLSIAAGSTSQAKPASKSRTDEPLFSRFRDLPFELRLLIWEATIEPQIVHLRQRHVSECYHAVQSVPSNRHVADRCSGKVSQKYQGCLCESHYEGYRKEFDRIDRIRGRPYAHHTMGFDTDVPIPGLLLACRESYQVASKVYTKSFSALGSIAQTYFNFKTDTLYLDIHTEAPTAESILQDVLPYMCQDELASVEKLAINRNLLTETMGSYENYLACILYYFKNVKTVFMVSESELVETDRLEAASDRKQIPQCLALYEAMETSRRTIPARDCEECREAFGSRGLALIHPDIEICDDEVHAQGKSVCGGRGQQWPKPAFVHGKAITTPEMRYRLEALQRQCMEEAKCGCYDVAGRNEEMIICEVEED</sequence>
<feature type="domain" description="2EXR" evidence="1">
    <location>
        <begin position="30"/>
        <end position="169"/>
    </location>
</feature>
<organism evidence="2 3">
    <name type="scientific">Cadophora malorum</name>
    <dbReference type="NCBI Taxonomy" id="108018"/>
    <lineage>
        <taxon>Eukaryota</taxon>
        <taxon>Fungi</taxon>
        <taxon>Dikarya</taxon>
        <taxon>Ascomycota</taxon>
        <taxon>Pezizomycotina</taxon>
        <taxon>Leotiomycetes</taxon>
        <taxon>Helotiales</taxon>
        <taxon>Ploettnerulaceae</taxon>
        <taxon>Cadophora</taxon>
    </lineage>
</organism>
<proteinExistence type="predicted"/>
<dbReference type="EMBL" id="JAFJYH010000034">
    <property type="protein sequence ID" value="KAG4423427.1"/>
    <property type="molecule type" value="Genomic_DNA"/>
</dbReference>
<dbReference type="OrthoDB" id="3437257at2759"/>
<evidence type="ECO:0000313" key="3">
    <source>
        <dbReference type="Proteomes" id="UP000664132"/>
    </source>
</evidence>
<dbReference type="InterPro" id="IPR045518">
    <property type="entry name" value="2EXR"/>
</dbReference>
<dbReference type="Pfam" id="PF20150">
    <property type="entry name" value="2EXR"/>
    <property type="match status" value="1"/>
</dbReference>